<dbReference type="SMART" id="SM00283">
    <property type="entry name" value="MA"/>
    <property type="match status" value="1"/>
</dbReference>
<dbReference type="CDD" id="cd11386">
    <property type="entry name" value="MCP_signal"/>
    <property type="match status" value="1"/>
</dbReference>
<feature type="domain" description="Methyl-accepting transducer" evidence="9">
    <location>
        <begin position="288"/>
        <end position="545"/>
    </location>
</feature>
<comment type="similarity">
    <text evidence="5">Belongs to the methyl-accepting chemotaxis (MCP) protein family.</text>
</comment>
<evidence type="ECO:0000256" key="6">
    <source>
        <dbReference type="PROSITE-ProRule" id="PRU00284"/>
    </source>
</evidence>
<dbReference type="Proteomes" id="UP000663981">
    <property type="component" value="Unassembled WGS sequence"/>
</dbReference>
<evidence type="ECO:0000313" key="11">
    <source>
        <dbReference type="EMBL" id="MBO1513942.1"/>
    </source>
</evidence>
<keyword evidence="3 8" id="KW-0472">Membrane</keyword>
<protein>
    <submittedName>
        <fullName evidence="11">HAMP domain-containing protein</fullName>
    </submittedName>
</protein>
<dbReference type="SUPFAM" id="SSF103190">
    <property type="entry name" value="Sensory domain-like"/>
    <property type="match status" value="1"/>
</dbReference>
<comment type="caution">
    <text evidence="11">The sequence shown here is derived from an EMBL/GenBank/DDBJ whole genome shotgun (WGS) entry which is preliminary data.</text>
</comment>
<sequence>MKKRIKMKSLKSKMITLFSLLILIVVVIIGIINFKSSTDLVNGSLNHQATNIAKYTISKIDIDEFTNLTINKTENDYYKELRVEMNEIREANGLTYLYTMAKQGDEYYYVVDGMPIDSDDASALGEVEENSAEYYQMIETFKTGVSSEGQLTSDEYGKLFSTYLPIQNEAGETIGVVGVDLDATKIYEVLQKNINNMLLLVGVILVISIAIIYVFSRVLTNPLITLSKQAEDISKGDFTVQIKTNRNDEIGTLSRAFNEMVVELKQTITDINTSTFKINGTTMGLSKHINTTNDAANQIAVSMNETAAGIHKQSEEVNNILDMMNLSMKLLQNGENKMTQTVQNAKISAEVASEGKEAMKKATVQLDELVLAVNETTKTVQNLANRSDEVGGIIAIISEIANQTNLLALNAAIEAARAGEHGKGFAVVADEVRKLAEQTQAATNKIADLIGNIQTETSQTVSKMESNIEAVKKQESFIKKGEDALQNIVEKVDQTELDTTQIQQILNELKNESNSVLSALENISAVIEENTAVTEEVASSSREQSLAVSDITKSVAFVESLSSELKDKVEKFKL</sequence>
<evidence type="ECO:0000256" key="8">
    <source>
        <dbReference type="SAM" id="Phobius"/>
    </source>
</evidence>
<keyword evidence="2" id="KW-1003">Cell membrane</keyword>
<keyword evidence="8" id="KW-0812">Transmembrane</keyword>
<dbReference type="PRINTS" id="PR00260">
    <property type="entry name" value="CHEMTRNSDUCR"/>
</dbReference>
<dbReference type="CDD" id="cd06225">
    <property type="entry name" value="HAMP"/>
    <property type="match status" value="1"/>
</dbReference>
<keyword evidence="7" id="KW-0175">Coiled coil</keyword>
<dbReference type="RefSeq" id="WP_207980874.1">
    <property type="nucleotide sequence ID" value="NZ_JAGDEL010000018.1"/>
</dbReference>
<dbReference type="SUPFAM" id="SSF58104">
    <property type="entry name" value="Methyl-accepting chemotaxis protein (MCP) signaling domain"/>
    <property type="match status" value="1"/>
</dbReference>
<evidence type="ECO:0000256" key="4">
    <source>
        <dbReference type="ARBA" id="ARBA00023224"/>
    </source>
</evidence>
<name>A0ABS3N6R6_9BACI</name>
<keyword evidence="12" id="KW-1185">Reference proteome</keyword>
<dbReference type="InterPro" id="IPR004090">
    <property type="entry name" value="Chemotax_Me-accpt_rcpt"/>
</dbReference>
<dbReference type="PANTHER" id="PTHR32089">
    <property type="entry name" value="METHYL-ACCEPTING CHEMOTAXIS PROTEIN MCPB"/>
    <property type="match status" value="1"/>
</dbReference>
<feature type="transmembrane region" description="Helical" evidence="8">
    <location>
        <begin position="197"/>
        <end position="219"/>
    </location>
</feature>
<evidence type="ECO:0000256" key="3">
    <source>
        <dbReference type="ARBA" id="ARBA00023136"/>
    </source>
</evidence>
<reference evidence="11 12" key="1">
    <citation type="submission" date="2021-03" db="EMBL/GenBank/DDBJ databases">
        <title>Whole genome sequence of Metabacillus bambusae BG109.</title>
        <authorList>
            <person name="Jeong J.W."/>
        </authorList>
    </citation>
    <scope>NUCLEOTIDE SEQUENCE [LARGE SCALE GENOMIC DNA]</scope>
    <source>
        <strain evidence="11 12">BG109</strain>
    </source>
</reference>
<dbReference type="Gene3D" id="1.10.287.950">
    <property type="entry name" value="Methyl-accepting chemotaxis protein"/>
    <property type="match status" value="1"/>
</dbReference>
<feature type="coiled-coil region" evidence="7">
    <location>
        <begin position="478"/>
        <end position="512"/>
    </location>
</feature>
<evidence type="ECO:0000256" key="7">
    <source>
        <dbReference type="SAM" id="Coils"/>
    </source>
</evidence>
<evidence type="ECO:0000256" key="2">
    <source>
        <dbReference type="ARBA" id="ARBA00022475"/>
    </source>
</evidence>
<dbReference type="PROSITE" id="PS50885">
    <property type="entry name" value="HAMP"/>
    <property type="match status" value="1"/>
</dbReference>
<evidence type="ECO:0000256" key="1">
    <source>
        <dbReference type="ARBA" id="ARBA00004236"/>
    </source>
</evidence>
<evidence type="ECO:0000259" key="10">
    <source>
        <dbReference type="PROSITE" id="PS50885"/>
    </source>
</evidence>
<dbReference type="InterPro" id="IPR029151">
    <property type="entry name" value="Sensor-like_sf"/>
</dbReference>
<dbReference type="InterPro" id="IPR003660">
    <property type="entry name" value="HAMP_dom"/>
</dbReference>
<dbReference type="EMBL" id="JAGDEL010000018">
    <property type="protein sequence ID" value="MBO1513942.1"/>
    <property type="molecule type" value="Genomic_DNA"/>
</dbReference>
<comment type="subcellular location">
    <subcellularLocation>
        <location evidence="1">Cell membrane</location>
    </subcellularLocation>
</comment>
<feature type="domain" description="HAMP" evidence="10">
    <location>
        <begin position="217"/>
        <end position="269"/>
    </location>
</feature>
<dbReference type="Gene3D" id="6.10.340.10">
    <property type="match status" value="1"/>
</dbReference>
<evidence type="ECO:0000313" key="12">
    <source>
        <dbReference type="Proteomes" id="UP000663981"/>
    </source>
</evidence>
<dbReference type="PANTHER" id="PTHR32089:SF112">
    <property type="entry name" value="LYSOZYME-LIKE PROTEIN-RELATED"/>
    <property type="match status" value="1"/>
</dbReference>
<dbReference type="SMART" id="SM00304">
    <property type="entry name" value="HAMP"/>
    <property type="match status" value="1"/>
</dbReference>
<gene>
    <name evidence="11" type="ORF">I7822_20180</name>
</gene>
<dbReference type="InterPro" id="IPR004089">
    <property type="entry name" value="MCPsignal_dom"/>
</dbReference>
<dbReference type="Pfam" id="PF00015">
    <property type="entry name" value="MCPsignal"/>
    <property type="match status" value="1"/>
</dbReference>
<dbReference type="Pfam" id="PF00672">
    <property type="entry name" value="HAMP"/>
    <property type="match status" value="1"/>
</dbReference>
<keyword evidence="8" id="KW-1133">Transmembrane helix</keyword>
<proteinExistence type="inferred from homology"/>
<keyword evidence="4 6" id="KW-0807">Transducer</keyword>
<organism evidence="11 12">
    <name type="scientific">Metabacillus bambusae</name>
    <dbReference type="NCBI Taxonomy" id="2795218"/>
    <lineage>
        <taxon>Bacteria</taxon>
        <taxon>Bacillati</taxon>
        <taxon>Bacillota</taxon>
        <taxon>Bacilli</taxon>
        <taxon>Bacillales</taxon>
        <taxon>Bacillaceae</taxon>
        <taxon>Metabacillus</taxon>
    </lineage>
</organism>
<evidence type="ECO:0000259" key="9">
    <source>
        <dbReference type="PROSITE" id="PS50111"/>
    </source>
</evidence>
<evidence type="ECO:0000256" key="5">
    <source>
        <dbReference type="ARBA" id="ARBA00029447"/>
    </source>
</evidence>
<accession>A0ABS3N6R6</accession>
<dbReference type="PROSITE" id="PS50111">
    <property type="entry name" value="CHEMOTAXIS_TRANSDUC_2"/>
    <property type="match status" value="1"/>
</dbReference>